<dbReference type="eggNOG" id="COG2169">
    <property type="taxonomic scope" value="Bacteria"/>
</dbReference>
<dbReference type="GO" id="GO:0046872">
    <property type="term" value="F:metal ion binding"/>
    <property type="evidence" value="ECO:0007669"/>
    <property type="project" value="InterPro"/>
</dbReference>
<name>C8NH68_9LACT</name>
<sequence length="337" mass="37718">MKIHSNWKLGLLILAGVSLAACGGHKEEAKSTTETEVKVTTVEATTVAPAKLPDSLLPFKKEKQLVLGELDKLERSTSAHIQLNIKDKPKAKREPKISVDPVGWHNYKMPIDDSGSGKEAWLMNRGHLVGYQFSGLDNELRNLTPMTALLNTGSLSDKDSANQTAMLFYENNLADWINAHPNDWLDYKVTPIYQGDELIPRQVELQYAGIKSDGTLMKISFGTKQEKTDDDGVTHVILENTSPNAKIDYATGNAEPLFAKKKVETTVAQTEVVTETTVNQEEYITVYVAKKGKSDVYWYYKENMPANTNKKNVVEMTEAEAKRQGKVHTSKEKRYRP</sequence>
<organism evidence="4 5">
    <name type="scientific">Granulicatella adiacens ATCC 49175</name>
    <dbReference type="NCBI Taxonomy" id="638301"/>
    <lineage>
        <taxon>Bacteria</taxon>
        <taxon>Bacillati</taxon>
        <taxon>Bacillota</taxon>
        <taxon>Bacilli</taxon>
        <taxon>Lactobacillales</taxon>
        <taxon>Carnobacteriaceae</taxon>
        <taxon>Granulicatella</taxon>
    </lineage>
</organism>
<dbReference type="AlphaFoldDB" id="C8NH68"/>
<dbReference type="PROSITE" id="PS51257">
    <property type="entry name" value="PROKAR_LIPOPROTEIN"/>
    <property type="match status" value="1"/>
</dbReference>
<dbReference type="Gene3D" id="3.40.570.10">
    <property type="entry name" value="Extracellular Endonuclease, subunit A"/>
    <property type="match status" value="1"/>
</dbReference>
<keyword evidence="4" id="KW-0255">Endonuclease</keyword>
<feature type="compositionally biased region" description="Basic residues" evidence="1">
    <location>
        <begin position="324"/>
        <end position="337"/>
    </location>
</feature>
<dbReference type="Proteomes" id="UP000005926">
    <property type="component" value="Unassembled WGS sequence"/>
</dbReference>
<dbReference type="EMBL" id="ACKZ01000020">
    <property type="protein sequence ID" value="EEW37045.1"/>
    <property type="molecule type" value="Genomic_DNA"/>
</dbReference>
<keyword evidence="4" id="KW-0540">Nuclease</keyword>
<dbReference type="HOGENOM" id="CLU_054350_1_0_9"/>
<proteinExistence type="predicted"/>
<dbReference type="SMART" id="SM00892">
    <property type="entry name" value="Endonuclease_NS"/>
    <property type="match status" value="1"/>
</dbReference>
<dbReference type="RefSeq" id="WP_005607553.1">
    <property type="nucleotide sequence ID" value="NZ_CP102283.1"/>
</dbReference>
<evidence type="ECO:0000256" key="2">
    <source>
        <dbReference type="SAM" id="SignalP"/>
    </source>
</evidence>
<accession>C8NH68</accession>
<dbReference type="GeneID" id="78412012"/>
<feature type="chain" id="PRO_5039492270" evidence="2">
    <location>
        <begin position="21"/>
        <end position="337"/>
    </location>
</feature>
<dbReference type="GO" id="GO:0004519">
    <property type="term" value="F:endonuclease activity"/>
    <property type="evidence" value="ECO:0007669"/>
    <property type="project" value="UniProtKB-KW"/>
</dbReference>
<dbReference type="InterPro" id="IPR001604">
    <property type="entry name" value="Endo_G_ENPP1-like_dom"/>
</dbReference>
<dbReference type="InterPro" id="IPR044927">
    <property type="entry name" value="Endonuclea_NS_2"/>
</dbReference>
<dbReference type="Pfam" id="PF13930">
    <property type="entry name" value="Endonuclea_NS_2"/>
    <property type="match status" value="1"/>
</dbReference>
<comment type="caution">
    <text evidence="4">The sequence shown here is derived from an EMBL/GenBank/DDBJ whole genome shotgun (WGS) entry which is preliminary data.</text>
</comment>
<keyword evidence="5" id="KW-1185">Reference proteome</keyword>
<evidence type="ECO:0000313" key="4">
    <source>
        <dbReference type="EMBL" id="EEW37045.1"/>
    </source>
</evidence>
<dbReference type="GO" id="GO:0016787">
    <property type="term" value="F:hydrolase activity"/>
    <property type="evidence" value="ECO:0007669"/>
    <property type="project" value="InterPro"/>
</dbReference>
<evidence type="ECO:0000313" key="5">
    <source>
        <dbReference type="Proteomes" id="UP000005926"/>
    </source>
</evidence>
<evidence type="ECO:0000256" key="1">
    <source>
        <dbReference type="SAM" id="MobiDB-lite"/>
    </source>
</evidence>
<keyword evidence="2" id="KW-0732">Signal</keyword>
<keyword evidence="4" id="KW-0378">Hydrolase</keyword>
<dbReference type="GO" id="GO:0003676">
    <property type="term" value="F:nucleic acid binding"/>
    <property type="evidence" value="ECO:0007669"/>
    <property type="project" value="InterPro"/>
</dbReference>
<protein>
    <submittedName>
        <fullName evidence="4">Putative DNA/RNA non-specific endonuclease</fullName>
    </submittedName>
</protein>
<feature type="region of interest" description="Disordered" evidence="1">
    <location>
        <begin position="317"/>
        <end position="337"/>
    </location>
</feature>
<dbReference type="STRING" id="638301.HMPREF0444_1263"/>
<reference evidence="4 5" key="1">
    <citation type="submission" date="2009-08" db="EMBL/GenBank/DDBJ databases">
        <authorList>
            <person name="Muzny D."/>
            <person name="Qin X."/>
            <person name="Deng J."/>
            <person name="Jiang H."/>
            <person name="Liu Y."/>
            <person name="Qu J."/>
            <person name="Song X.-Z."/>
            <person name="Zhang L."/>
            <person name="Thornton R."/>
            <person name="Coyle M."/>
            <person name="Francisco L."/>
            <person name="Jackson L."/>
            <person name="Javaid M."/>
            <person name="Korchina V."/>
            <person name="Kovar C."/>
            <person name="Mata R."/>
            <person name="Mathew T."/>
            <person name="Ngo R."/>
            <person name="Nguyen L."/>
            <person name="Nguyen N."/>
            <person name="Okwuonu G."/>
            <person name="Ongeri F."/>
            <person name="Pham C."/>
            <person name="Simmons D."/>
            <person name="Wilczek-Boney K."/>
            <person name="Hale W."/>
            <person name="Jakkamsetti A."/>
            <person name="Pham P."/>
            <person name="Ruth R."/>
            <person name="San Lucas F."/>
            <person name="Warren J."/>
            <person name="Zhang J."/>
            <person name="Zhao Z."/>
            <person name="Zhou C."/>
            <person name="Zhu D."/>
            <person name="Lee S."/>
            <person name="Bess C."/>
            <person name="Blankenburg K."/>
            <person name="Forbes L."/>
            <person name="Fu Q."/>
            <person name="Gubbala S."/>
            <person name="Hirani K."/>
            <person name="Jayaseelan J.C."/>
            <person name="Lara F."/>
            <person name="Munidasa M."/>
            <person name="Palculict T."/>
            <person name="Patil S."/>
            <person name="Pu L.-L."/>
            <person name="Saada N."/>
            <person name="Tang L."/>
            <person name="Weissenberger G."/>
            <person name="Zhu Y."/>
            <person name="Hemphill L."/>
            <person name="Shang Y."/>
            <person name="Youmans B."/>
            <person name="Ayvaz T."/>
            <person name="Ross M."/>
            <person name="Santibanez J."/>
            <person name="Aqrawi P."/>
            <person name="Gross S."/>
            <person name="Joshi V."/>
            <person name="Fowler G."/>
            <person name="Nazareth L."/>
            <person name="Reid J."/>
            <person name="Worley K."/>
            <person name="Petrosino J."/>
            <person name="Highlander S."/>
            <person name="Gibbs R."/>
        </authorList>
    </citation>
    <scope>NUCLEOTIDE SEQUENCE [LARGE SCALE GENOMIC DNA]</scope>
    <source>
        <strain evidence="4 5">ATCC 49175</strain>
    </source>
</reference>
<gene>
    <name evidence="4" type="ORF">HMPREF0444_1263</name>
</gene>
<evidence type="ECO:0000259" key="3">
    <source>
        <dbReference type="SMART" id="SM00892"/>
    </source>
</evidence>
<feature type="signal peptide" evidence="2">
    <location>
        <begin position="1"/>
        <end position="20"/>
    </location>
</feature>
<feature type="domain" description="DNA/RNA non-specific endonuclease/pyrophosphatase/phosphodiesterase" evidence="3">
    <location>
        <begin position="59"/>
        <end position="256"/>
    </location>
</feature>
<dbReference type="InterPro" id="IPR044929">
    <property type="entry name" value="DNA/RNA_non-sp_Endonuclease_sf"/>
</dbReference>